<evidence type="ECO:0000256" key="1">
    <source>
        <dbReference type="SAM" id="Phobius"/>
    </source>
</evidence>
<keyword evidence="1" id="KW-0472">Membrane</keyword>
<feature type="transmembrane region" description="Helical" evidence="1">
    <location>
        <begin position="33"/>
        <end position="50"/>
    </location>
</feature>
<evidence type="ECO:0000313" key="3">
    <source>
        <dbReference type="Proteomes" id="UP000001963"/>
    </source>
</evidence>
<keyword evidence="1" id="KW-0812">Transmembrane</keyword>
<sequence>MAGHARLVLILAARTLMLCRARGKRAENRFSCLAALVILIQLVLPVWVAWPSIHPYAWALHAARHDTFTPQSPLCTHRSADTTHGVSKIPSDTREIPTGHKLADPDSLPDIPAGDCHGHDGCPICRLAVMPVLFPAAEIRLAAFSHTYSVRLVWPVSDDTLSTHVLLLARARAPPFSAS</sequence>
<dbReference type="KEGG" id="gbe:GbCGDNIH1_1494"/>
<name>Q0BS10_GRABC</name>
<organism evidence="2 3">
    <name type="scientific">Granulibacter bethesdensis (strain ATCC BAA-1260 / CGDNIH1)</name>
    <dbReference type="NCBI Taxonomy" id="391165"/>
    <lineage>
        <taxon>Bacteria</taxon>
        <taxon>Pseudomonadati</taxon>
        <taxon>Pseudomonadota</taxon>
        <taxon>Alphaproteobacteria</taxon>
        <taxon>Acetobacterales</taxon>
        <taxon>Acetobacteraceae</taxon>
        <taxon>Granulibacter</taxon>
    </lineage>
</organism>
<dbReference type="HOGENOM" id="CLU_1584164_0_0_5"/>
<gene>
    <name evidence="2" type="ordered locus">GbCGDNIH1_1494</name>
</gene>
<keyword evidence="3" id="KW-1185">Reference proteome</keyword>
<proteinExistence type="predicted"/>
<accession>Q0BS10</accession>
<keyword evidence="1" id="KW-1133">Transmembrane helix</keyword>
<reference evidence="2 3" key="1">
    <citation type="journal article" date="2007" name="J. Bacteriol.">
        <title>Genome sequence analysis of the emerging human pathogenic acetic acid bacterium Granulibacter bethesdensis.</title>
        <authorList>
            <person name="Greenberg D.E."/>
            <person name="Porcella S.F."/>
            <person name="Zelazny A.M."/>
            <person name="Virtaneva K."/>
            <person name="Sturdevant D.E."/>
            <person name="Kupko J.J.III."/>
            <person name="Barbian K.D."/>
            <person name="Babar A."/>
            <person name="Dorward D.W."/>
            <person name="Holland S.M."/>
        </authorList>
    </citation>
    <scope>NUCLEOTIDE SEQUENCE [LARGE SCALE GENOMIC DNA]</scope>
    <source>
        <strain evidence="3">ATCC BAA-1260 / CGDNIH1</strain>
    </source>
</reference>
<dbReference type="Proteomes" id="UP000001963">
    <property type="component" value="Chromosome"/>
</dbReference>
<dbReference type="AlphaFoldDB" id="Q0BS10"/>
<evidence type="ECO:0000313" key="2">
    <source>
        <dbReference type="EMBL" id="ABI62392.1"/>
    </source>
</evidence>
<dbReference type="EMBL" id="CP000394">
    <property type="protein sequence ID" value="ABI62392.1"/>
    <property type="molecule type" value="Genomic_DNA"/>
</dbReference>
<protein>
    <submittedName>
        <fullName evidence="2">Uncharacterized protein</fullName>
    </submittedName>
</protein>